<dbReference type="RefSeq" id="WP_046922745.1">
    <property type="nucleotide sequence ID" value="NZ_JHAJ01000110.1"/>
</dbReference>
<dbReference type="GO" id="GO:0006313">
    <property type="term" value="P:DNA transposition"/>
    <property type="evidence" value="ECO:0007669"/>
    <property type="project" value="InterPro"/>
</dbReference>
<evidence type="ECO:0000313" key="7">
    <source>
        <dbReference type="Proteomes" id="UP000035618"/>
    </source>
</evidence>
<comment type="similarity">
    <text evidence="2">Belongs to the transposase mutator family.</text>
</comment>
<dbReference type="Pfam" id="PF00872">
    <property type="entry name" value="Transposase_mut"/>
    <property type="match status" value="1"/>
</dbReference>
<keyword evidence="3" id="KW-0815">Transposition</keyword>
<feature type="non-terminal residue" evidence="6">
    <location>
        <position position="1"/>
    </location>
</feature>
<accession>A0A837IRG8</accession>
<evidence type="ECO:0000256" key="1">
    <source>
        <dbReference type="ARBA" id="ARBA00002190"/>
    </source>
</evidence>
<organism evidence="6 7">
    <name type="scientific">Ligilactobacillus ruminis</name>
    <dbReference type="NCBI Taxonomy" id="1623"/>
    <lineage>
        <taxon>Bacteria</taxon>
        <taxon>Bacillati</taxon>
        <taxon>Bacillota</taxon>
        <taxon>Bacilli</taxon>
        <taxon>Lactobacillales</taxon>
        <taxon>Lactobacillaceae</taxon>
        <taxon>Ligilactobacillus</taxon>
    </lineage>
</organism>
<reference evidence="6 7" key="1">
    <citation type="journal article" date="2015" name="BMC Microbiol.">
        <title>Lactobacillus ruminis strains cluster according to their mammalian gut source.</title>
        <authorList>
            <person name="O' Donnell M.M."/>
            <person name="Harris H.M."/>
            <person name="Lynch D.B."/>
            <person name="Ross R.P."/>
            <person name="O'Toole P.W."/>
        </authorList>
    </citation>
    <scope>NUCLEOTIDE SEQUENCE [LARGE SCALE GENOMIC DNA]</scope>
    <source>
        <strain evidence="6 7">ATCC 27780</strain>
    </source>
</reference>
<proteinExistence type="inferred from homology"/>
<protein>
    <submittedName>
        <fullName evidence="6">Transposase</fullName>
    </submittedName>
</protein>
<keyword evidence="5" id="KW-0233">DNA recombination</keyword>
<evidence type="ECO:0000256" key="2">
    <source>
        <dbReference type="ARBA" id="ARBA00010961"/>
    </source>
</evidence>
<sequence length="82" mass="9490">ARKKRDEIIADYRDVAEAAMSCLDEGFESSMTVMALPKNLRRYFRTSNHIERLNKELKRRSSVIGIFPNKNSLMRLMGSVLL</sequence>
<comment type="caution">
    <text evidence="6">The sequence shown here is derived from an EMBL/GenBank/DDBJ whole genome shotgun (WGS) entry which is preliminary data.</text>
</comment>
<keyword evidence="4" id="KW-0238">DNA-binding</keyword>
<gene>
    <name evidence="6" type="ORF">LRB_1455</name>
</gene>
<name>A0A837IRG8_9LACO</name>
<evidence type="ECO:0000256" key="3">
    <source>
        <dbReference type="ARBA" id="ARBA00022578"/>
    </source>
</evidence>
<dbReference type="EMBL" id="JHAJ01000110">
    <property type="protein sequence ID" value="KLA45150.1"/>
    <property type="molecule type" value="Genomic_DNA"/>
</dbReference>
<dbReference type="GO" id="GO:0003677">
    <property type="term" value="F:DNA binding"/>
    <property type="evidence" value="ECO:0007669"/>
    <property type="project" value="UniProtKB-KW"/>
</dbReference>
<evidence type="ECO:0000256" key="4">
    <source>
        <dbReference type="ARBA" id="ARBA00023125"/>
    </source>
</evidence>
<evidence type="ECO:0000256" key="5">
    <source>
        <dbReference type="ARBA" id="ARBA00023172"/>
    </source>
</evidence>
<dbReference type="Proteomes" id="UP000035618">
    <property type="component" value="Unassembled WGS sequence"/>
</dbReference>
<dbReference type="InterPro" id="IPR001207">
    <property type="entry name" value="Transposase_mutator"/>
</dbReference>
<evidence type="ECO:0000313" key="6">
    <source>
        <dbReference type="EMBL" id="KLA45150.1"/>
    </source>
</evidence>
<comment type="function">
    <text evidence="1">Required for the transposition of the insertion element.</text>
</comment>
<feature type="non-terminal residue" evidence="6">
    <location>
        <position position="82"/>
    </location>
</feature>
<dbReference type="GO" id="GO:0004803">
    <property type="term" value="F:transposase activity"/>
    <property type="evidence" value="ECO:0007669"/>
    <property type="project" value="InterPro"/>
</dbReference>
<dbReference type="AlphaFoldDB" id="A0A837IRG8"/>